<feature type="coiled-coil region" evidence="1">
    <location>
        <begin position="42"/>
        <end position="69"/>
    </location>
</feature>
<accession>A0A3A3FQ48</accession>
<protein>
    <submittedName>
        <fullName evidence="2">DUF484 family protein</fullName>
    </submittedName>
</protein>
<dbReference type="PANTHER" id="PTHR38765">
    <property type="entry name" value="DUF484 DOMAIN-CONTAINING PROTEIN"/>
    <property type="match status" value="1"/>
</dbReference>
<dbReference type="RefSeq" id="WP_119767538.1">
    <property type="nucleotide sequence ID" value="NZ_QYUO01000001.1"/>
</dbReference>
<dbReference type="EMBL" id="QYUO01000001">
    <property type="protein sequence ID" value="RJF97590.1"/>
    <property type="molecule type" value="Genomic_DNA"/>
</dbReference>
<gene>
    <name evidence="2" type="ORF">D3871_02905</name>
</gene>
<reference evidence="3" key="1">
    <citation type="submission" date="2018-09" db="EMBL/GenBank/DDBJ databases">
        <authorList>
            <person name="Zhu H."/>
        </authorList>
    </citation>
    <scope>NUCLEOTIDE SEQUENCE [LARGE SCALE GENOMIC DNA]</scope>
    <source>
        <strain evidence="3">K1R23-30</strain>
    </source>
</reference>
<dbReference type="Gene3D" id="3.30.450.40">
    <property type="match status" value="1"/>
</dbReference>
<dbReference type="InterPro" id="IPR007435">
    <property type="entry name" value="DUF484"/>
</dbReference>
<dbReference type="InterPro" id="IPR029016">
    <property type="entry name" value="GAF-like_dom_sf"/>
</dbReference>
<evidence type="ECO:0000256" key="1">
    <source>
        <dbReference type="SAM" id="Coils"/>
    </source>
</evidence>
<keyword evidence="1" id="KW-0175">Coiled coil</keyword>
<organism evidence="2 3">
    <name type="scientific">Noviherbaspirillum saxi</name>
    <dbReference type="NCBI Taxonomy" id="2320863"/>
    <lineage>
        <taxon>Bacteria</taxon>
        <taxon>Pseudomonadati</taxon>
        <taxon>Pseudomonadota</taxon>
        <taxon>Betaproteobacteria</taxon>
        <taxon>Burkholderiales</taxon>
        <taxon>Oxalobacteraceae</taxon>
        <taxon>Noviherbaspirillum</taxon>
    </lineage>
</organism>
<evidence type="ECO:0000313" key="3">
    <source>
        <dbReference type="Proteomes" id="UP000265955"/>
    </source>
</evidence>
<dbReference type="Pfam" id="PF04340">
    <property type="entry name" value="DUF484"/>
    <property type="match status" value="1"/>
</dbReference>
<sequence length="222" mass="24655">MTYELDSNAVADFLSDNPHFFEEHSELLSRVKLTSPVAGRAVSLQERQMEVLREKIKIHELRMADLLRIAQENDAITQKFLEWTRSLLLARNDVDMPHTLISGLQTIFSVPHATLRIWGVAEEFAHTWFAAPVSEDAKIFCNGLTAPYCGPNQDFEAASWLEDAESIQSIAMLPLRIGAAPEAFGLLVLGSSDPSRFGTEMATDYLSKIAEIASAAMNCLLD</sequence>
<dbReference type="Proteomes" id="UP000265955">
    <property type="component" value="Unassembled WGS sequence"/>
</dbReference>
<name>A0A3A3FQ48_9BURK</name>
<dbReference type="AlphaFoldDB" id="A0A3A3FQ48"/>
<dbReference type="PANTHER" id="PTHR38765:SF1">
    <property type="entry name" value="DUF484 DOMAIN-CONTAINING PROTEIN"/>
    <property type="match status" value="1"/>
</dbReference>
<proteinExistence type="predicted"/>
<comment type="caution">
    <text evidence="2">The sequence shown here is derived from an EMBL/GenBank/DDBJ whole genome shotgun (WGS) entry which is preliminary data.</text>
</comment>
<keyword evidence="3" id="KW-1185">Reference proteome</keyword>
<evidence type="ECO:0000313" key="2">
    <source>
        <dbReference type="EMBL" id="RJF97590.1"/>
    </source>
</evidence>
<dbReference type="OrthoDB" id="8525200at2"/>